<proteinExistence type="predicted"/>
<dbReference type="EMBL" id="CM000583">
    <property type="protein sequence ID" value="EWG39032.1"/>
    <property type="molecule type" value="Genomic_DNA"/>
</dbReference>
<dbReference type="Proteomes" id="UP000009096">
    <property type="component" value="Chromosome 6"/>
</dbReference>
<sequence length="111" mass="12010">MHPASQNAGLDAEPDAGGEGRKRKPNAAEGYDPCCWPRTWSRVEAAIAEGLQVVYVLHTKIVVGLSYAGVWCSSSRSLKPAAAEHLYQATIYTRLLLIIICLSVIQIPAFA</sequence>
<protein>
    <submittedName>
        <fullName evidence="3">Uncharacterized protein</fullName>
    </submittedName>
</protein>
<evidence type="ECO:0000256" key="1">
    <source>
        <dbReference type="SAM" id="MobiDB-lite"/>
    </source>
</evidence>
<keyword evidence="4" id="KW-1185">Reference proteome</keyword>
<feature type="transmembrane region" description="Helical" evidence="2">
    <location>
        <begin position="91"/>
        <end position="110"/>
    </location>
</feature>
<dbReference type="HOGENOM" id="CLU_2158616_0_0_1"/>
<evidence type="ECO:0000313" key="3">
    <source>
        <dbReference type="EMBL" id="EWG39032.1"/>
    </source>
</evidence>
<evidence type="ECO:0000256" key="2">
    <source>
        <dbReference type="SAM" id="Phobius"/>
    </source>
</evidence>
<dbReference type="EMBL" id="DS022243">
    <property type="protein sequence ID" value="EWG39032.1"/>
    <property type="molecule type" value="Genomic_DNA"/>
</dbReference>
<dbReference type="RefSeq" id="XP_018745223.1">
    <property type="nucleotide sequence ID" value="XM_018889141.1"/>
</dbReference>
<reference evidence="3 4" key="1">
    <citation type="journal article" date="2010" name="Nature">
        <title>Comparative genomics reveals mobile pathogenicity chromosomes in Fusarium.</title>
        <authorList>
            <person name="Ma L.J."/>
            <person name="van der Does H.C."/>
            <person name="Borkovich K.A."/>
            <person name="Coleman J.J."/>
            <person name="Daboussi M.J."/>
            <person name="Di Pietro A."/>
            <person name="Dufresne M."/>
            <person name="Freitag M."/>
            <person name="Grabherr M."/>
            <person name="Henrissat B."/>
            <person name="Houterman P.M."/>
            <person name="Kang S."/>
            <person name="Shim W.B."/>
            <person name="Woloshuk C."/>
            <person name="Xie X."/>
            <person name="Xu J.R."/>
            <person name="Antoniw J."/>
            <person name="Baker S.E."/>
            <person name="Bluhm B.H."/>
            <person name="Breakspear A."/>
            <person name="Brown D.W."/>
            <person name="Butchko R.A."/>
            <person name="Chapman S."/>
            <person name="Coulson R."/>
            <person name="Coutinho P.M."/>
            <person name="Danchin E.G."/>
            <person name="Diener A."/>
            <person name="Gale L.R."/>
            <person name="Gardiner D.M."/>
            <person name="Goff S."/>
            <person name="Hammond-Kosack K.E."/>
            <person name="Hilburn K."/>
            <person name="Hua-Van A."/>
            <person name="Jonkers W."/>
            <person name="Kazan K."/>
            <person name="Kodira C.D."/>
            <person name="Koehrsen M."/>
            <person name="Kumar L."/>
            <person name="Lee Y.H."/>
            <person name="Li L."/>
            <person name="Manners J.M."/>
            <person name="Miranda-Saavedra D."/>
            <person name="Mukherjee M."/>
            <person name="Park G."/>
            <person name="Park J."/>
            <person name="Park S.Y."/>
            <person name="Proctor R.H."/>
            <person name="Regev A."/>
            <person name="Ruiz-Roldan M.C."/>
            <person name="Sain D."/>
            <person name="Sakthikumar S."/>
            <person name="Sykes S."/>
            <person name="Schwartz D.C."/>
            <person name="Turgeon B.G."/>
            <person name="Wapinski I."/>
            <person name="Yoder O."/>
            <person name="Young S."/>
            <person name="Zeng Q."/>
            <person name="Zhou S."/>
            <person name="Galagan J."/>
            <person name="Cuomo C.A."/>
            <person name="Kistler H.C."/>
            <person name="Rep M."/>
        </authorList>
    </citation>
    <scope>NUCLEOTIDE SEQUENCE [LARGE SCALE GENOMIC DNA]</scope>
    <source>
        <strain evidence="4">M3125 / FGSC 7600</strain>
    </source>
</reference>
<organism evidence="3 4">
    <name type="scientific">Gibberella moniliformis (strain M3125 / FGSC 7600)</name>
    <name type="common">Maize ear and stalk rot fungus</name>
    <name type="synonym">Fusarium verticillioides</name>
    <dbReference type="NCBI Taxonomy" id="334819"/>
    <lineage>
        <taxon>Eukaryota</taxon>
        <taxon>Fungi</taxon>
        <taxon>Dikarya</taxon>
        <taxon>Ascomycota</taxon>
        <taxon>Pezizomycotina</taxon>
        <taxon>Sordariomycetes</taxon>
        <taxon>Hypocreomycetidae</taxon>
        <taxon>Hypocreales</taxon>
        <taxon>Nectriaceae</taxon>
        <taxon>Fusarium</taxon>
        <taxon>Fusarium fujikuroi species complex</taxon>
    </lineage>
</organism>
<name>W7M2A7_GIBM7</name>
<evidence type="ECO:0000313" key="4">
    <source>
        <dbReference type="Proteomes" id="UP000009096"/>
    </source>
</evidence>
<dbReference type="KEGG" id="fvr:FVEG_02043"/>
<keyword evidence="2" id="KW-0812">Transmembrane</keyword>
<dbReference type="AlphaFoldDB" id="W7M2A7"/>
<accession>W7M2A7</accession>
<gene>
    <name evidence="3" type="ORF">FVEG_02043</name>
</gene>
<dbReference type="GeneID" id="30060284"/>
<dbReference type="VEuPathDB" id="FungiDB:FVEG_02043"/>
<keyword evidence="2" id="KW-1133">Transmembrane helix</keyword>
<feature type="region of interest" description="Disordered" evidence="1">
    <location>
        <begin position="1"/>
        <end position="30"/>
    </location>
</feature>
<keyword evidence="2" id="KW-0472">Membrane</keyword>